<dbReference type="AlphaFoldDB" id="A0A2P6MMS4"/>
<keyword evidence="3" id="KW-1185">Reference proteome</keyword>
<protein>
    <submittedName>
        <fullName evidence="2">Uncharacterized protein</fullName>
    </submittedName>
</protein>
<feature type="region of interest" description="Disordered" evidence="1">
    <location>
        <begin position="98"/>
        <end position="166"/>
    </location>
</feature>
<reference evidence="2 3" key="1">
    <citation type="journal article" date="2018" name="Genome Biol. Evol.">
        <title>Multiple Roots of Fruiting Body Formation in Amoebozoa.</title>
        <authorList>
            <person name="Hillmann F."/>
            <person name="Forbes G."/>
            <person name="Novohradska S."/>
            <person name="Ferling I."/>
            <person name="Riege K."/>
            <person name="Groth M."/>
            <person name="Westermann M."/>
            <person name="Marz M."/>
            <person name="Spaller T."/>
            <person name="Winckler T."/>
            <person name="Schaap P."/>
            <person name="Glockner G."/>
        </authorList>
    </citation>
    <scope>NUCLEOTIDE SEQUENCE [LARGE SCALE GENOMIC DNA]</scope>
    <source>
        <strain evidence="2 3">Jena</strain>
    </source>
</reference>
<feature type="non-terminal residue" evidence="2">
    <location>
        <position position="1"/>
    </location>
</feature>
<comment type="caution">
    <text evidence="2">The sequence shown here is derived from an EMBL/GenBank/DDBJ whole genome shotgun (WGS) entry which is preliminary data.</text>
</comment>
<organism evidence="2 3">
    <name type="scientific">Planoprotostelium fungivorum</name>
    <dbReference type="NCBI Taxonomy" id="1890364"/>
    <lineage>
        <taxon>Eukaryota</taxon>
        <taxon>Amoebozoa</taxon>
        <taxon>Evosea</taxon>
        <taxon>Variosea</taxon>
        <taxon>Cavosteliida</taxon>
        <taxon>Cavosteliaceae</taxon>
        <taxon>Planoprotostelium</taxon>
    </lineage>
</organism>
<proteinExistence type="predicted"/>
<evidence type="ECO:0000313" key="3">
    <source>
        <dbReference type="Proteomes" id="UP000241769"/>
    </source>
</evidence>
<name>A0A2P6MMS4_9EUKA</name>
<gene>
    <name evidence="2" type="ORF">PROFUN_16873</name>
</gene>
<dbReference type="Proteomes" id="UP000241769">
    <property type="component" value="Unassembled WGS sequence"/>
</dbReference>
<evidence type="ECO:0000256" key="1">
    <source>
        <dbReference type="SAM" id="MobiDB-lite"/>
    </source>
</evidence>
<dbReference type="InParanoid" id="A0A2P6MMS4"/>
<feature type="compositionally biased region" description="Basic and acidic residues" evidence="1">
    <location>
        <begin position="98"/>
        <end position="114"/>
    </location>
</feature>
<dbReference type="EMBL" id="MDYQ01000714">
    <property type="protein sequence ID" value="PRP73003.1"/>
    <property type="molecule type" value="Genomic_DNA"/>
</dbReference>
<accession>A0A2P6MMS4</accession>
<evidence type="ECO:0000313" key="2">
    <source>
        <dbReference type="EMBL" id="PRP73003.1"/>
    </source>
</evidence>
<sequence length="166" mass="18317">SLKELPVVLSRVSALPFVRKAAVTYSDEDLHLTEMGASEDETLDTSSLNHLEAITSGRPGKTTQATTARAVRRARRGDDFCLSALVAFSFEKIIMETRERGEREGREEEGREGTLSEGGGNMEGKGKTKEGESGMMDEKGRGTKVNQGEEGHRERREWREDATADL</sequence>
<feature type="compositionally biased region" description="Basic and acidic residues" evidence="1">
    <location>
        <begin position="124"/>
        <end position="166"/>
    </location>
</feature>